<protein>
    <submittedName>
        <fullName evidence="2">Uncharacterized protein</fullName>
    </submittedName>
</protein>
<evidence type="ECO:0000313" key="3">
    <source>
        <dbReference type="Proteomes" id="UP000759537"/>
    </source>
</evidence>
<gene>
    <name evidence="2" type="ORF">DFH94DRAFT_285825</name>
</gene>
<dbReference type="EMBL" id="WHVB01000033">
    <property type="protein sequence ID" value="KAF8468089.1"/>
    <property type="molecule type" value="Genomic_DNA"/>
</dbReference>
<reference evidence="2" key="2">
    <citation type="journal article" date="2020" name="Nat. Commun.">
        <title>Large-scale genome sequencing of mycorrhizal fungi provides insights into the early evolution of symbiotic traits.</title>
        <authorList>
            <person name="Miyauchi S."/>
            <person name="Kiss E."/>
            <person name="Kuo A."/>
            <person name="Drula E."/>
            <person name="Kohler A."/>
            <person name="Sanchez-Garcia M."/>
            <person name="Morin E."/>
            <person name="Andreopoulos B."/>
            <person name="Barry K.W."/>
            <person name="Bonito G."/>
            <person name="Buee M."/>
            <person name="Carver A."/>
            <person name="Chen C."/>
            <person name="Cichocki N."/>
            <person name="Clum A."/>
            <person name="Culley D."/>
            <person name="Crous P.W."/>
            <person name="Fauchery L."/>
            <person name="Girlanda M."/>
            <person name="Hayes R.D."/>
            <person name="Keri Z."/>
            <person name="LaButti K."/>
            <person name="Lipzen A."/>
            <person name="Lombard V."/>
            <person name="Magnuson J."/>
            <person name="Maillard F."/>
            <person name="Murat C."/>
            <person name="Nolan M."/>
            <person name="Ohm R.A."/>
            <person name="Pangilinan J."/>
            <person name="Pereira M.F."/>
            <person name="Perotto S."/>
            <person name="Peter M."/>
            <person name="Pfister S."/>
            <person name="Riley R."/>
            <person name="Sitrit Y."/>
            <person name="Stielow J.B."/>
            <person name="Szollosi G."/>
            <person name="Zifcakova L."/>
            <person name="Stursova M."/>
            <person name="Spatafora J.W."/>
            <person name="Tedersoo L."/>
            <person name="Vaario L.M."/>
            <person name="Yamada A."/>
            <person name="Yan M."/>
            <person name="Wang P."/>
            <person name="Xu J."/>
            <person name="Bruns T."/>
            <person name="Baldrian P."/>
            <person name="Vilgalys R."/>
            <person name="Dunand C."/>
            <person name="Henrissat B."/>
            <person name="Grigoriev I.V."/>
            <person name="Hibbett D."/>
            <person name="Nagy L.G."/>
            <person name="Martin F.M."/>
        </authorList>
    </citation>
    <scope>NUCLEOTIDE SEQUENCE</scope>
    <source>
        <strain evidence="2">Prilba</strain>
    </source>
</reference>
<sequence length="81" mass="9470">MTTCRSFITYILALPSFTYGFRSYGLCFIFCGSFFFSNRSFFPLSVHQLCRLVIVRYVHSLPRTWTGLDWTLVMVLLVLVL</sequence>
<organism evidence="2 3">
    <name type="scientific">Russula ochroleuca</name>
    <dbReference type="NCBI Taxonomy" id="152965"/>
    <lineage>
        <taxon>Eukaryota</taxon>
        <taxon>Fungi</taxon>
        <taxon>Dikarya</taxon>
        <taxon>Basidiomycota</taxon>
        <taxon>Agaricomycotina</taxon>
        <taxon>Agaricomycetes</taxon>
        <taxon>Russulales</taxon>
        <taxon>Russulaceae</taxon>
        <taxon>Russula</taxon>
    </lineage>
</organism>
<name>A0A9P5MP99_9AGAM</name>
<accession>A0A9P5MP99</accession>
<evidence type="ECO:0000256" key="1">
    <source>
        <dbReference type="SAM" id="Phobius"/>
    </source>
</evidence>
<dbReference type="Proteomes" id="UP000759537">
    <property type="component" value="Unassembled WGS sequence"/>
</dbReference>
<proteinExistence type="predicted"/>
<feature type="transmembrane region" description="Helical" evidence="1">
    <location>
        <begin position="7"/>
        <end position="36"/>
    </location>
</feature>
<reference evidence="2" key="1">
    <citation type="submission" date="2019-10" db="EMBL/GenBank/DDBJ databases">
        <authorList>
            <consortium name="DOE Joint Genome Institute"/>
            <person name="Kuo A."/>
            <person name="Miyauchi S."/>
            <person name="Kiss E."/>
            <person name="Drula E."/>
            <person name="Kohler A."/>
            <person name="Sanchez-Garcia M."/>
            <person name="Andreopoulos B."/>
            <person name="Barry K.W."/>
            <person name="Bonito G."/>
            <person name="Buee M."/>
            <person name="Carver A."/>
            <person name="Chen C."/>
            <person name="Cichocki N."/>
            <person name="Clum A."/>
            <person name="Culley D."/>
            <person name="Crous P.W."/>
            <person name="Fauchery L."/>
            <person name="Girlanda M."/>
            <person name="Hayes R."/>
            <person name="Keri Z."/>
            <person name="LaButti K."/>
            <person name="Lipzen A."/>
            <person name="Lombard V."/>
            <person name="Magnuson J."/>
            <person name="Maillard F."/>
            <person name="Morin E."/>
            <person name="Murat C."/>
            <person name="Nolan M."/>
            <person name="Ohm R."/>
            <person name="Pangilinan J."/>
            <person name="Pereira M."/>
            <person name="Perotto S."/>
            <person name="Peter M."/>
            <person name="Riley R."/>
            <person name="Sitrit Y."/>
            <person name="Stielow B."/>
            <person name="Szollosi G."/>
            <person name="Zifcakova L."/>
            <person name="Stursova M."/>
            <person name="Spatafora J.W."/>
            <person name="Tedersoo L."/>
            <person name="Vaario L.-M."/>
            <person name="Yamada A."/>
            <person name="Yan M."/>
            <person name="Wang P."/>
            <person name="Xu J."/>
            <person name="Bruns T."/>
            <person name="Baldrian P."/>
            <person name="Vilgalys R."/>
            <person name="Henrissat B."/>
            <person name="Grigoriev I.V."/>
            <person name="Hibbett D."/>
            <person name="Nagy L.G."/>
            <person name="Martin F.M."/>
        </authorList>
    </citation>
    <scope>NUCLEOTIDE SEQUENCE</scope>
    <source>
        <strain evidence="2">Prilba</strain>
    </source>
</reference>
<comment type="caution">
    <text evidence="2">The sequence shown here is derived from an EMBL/GenBank/DDBJ whole genome shotgun (WGS) entry which is preliminary data.</text>
</comment>
<keyword evidence="3" id="KW-1185">Reference proteome</keyword>
<keyword evidence="1" id="KW-0472">Membrane</keyword>
<evidence type="ECO:0000313" key="2">
    <source>
        <dbReference type="EMBL" id="KAF8468089.1"/>
    </source>
</evidence>
<keyword evidence="1" id="KW-1133">Transmembrane helix</keyword>
<keyword evidence="1" id="KW-0812">Transmembrane</keyword>
<dbReference type="AlphaFoldDB" id="A0A9P5MP99"/>